<reference evidence="1 2" key="1">
    <citation type="submission" date="2017-12" db="EMBL/GenBank/DDBJ databases">
        <title>Sequencing the genomes of 1000 Actinobacteria strains.</title>
        <authorList>
            <person name="Klenk H.-P."/>
        </authorList>
    </citation>
    <scope>NUCLEOTIDE SEQUENCE [LARGE SCALE GENOMIC DNA]</scope>
    <source>
        <strain evidence="1 2">DSM 44489</strain>
    </source>
</reference>
<evidence type="ECO:0000313" key="2">
    <source>
        <dbReference type="Proteomes" id="UP000233766"/>
    </source>
</evidence>
<dbReference type="Gene3D" id="3.40.50.720">
    <property type="entry name" value="NAD(P)-binding Rossmann-like Domain"/>
    <property type="match status" value="1"/>
</dbReference>
<dbReference type="InterPro" id="IPR036291">
    <property type="entry name" value="NAD(P)-bd_dom_sf"/>
</dbReference>
<dbReference type="OrthoDB" id="5510591at2"/>
<dbReference type="Gene3D" id="3.90.25.10">
    <property type="entry name" value="UDP-galactose 4-epimerase, domain 1"/>
    <property type="match status" value="1"/>
</dbReference>
<dbReference type="Proteomes" id="UP000233766">
    <property type="component" value="Unassembled WGS sequence"/>
</dbReference>
<proteinExistence type="predicted"/>
<comment type="caution">
    <text evidence="1">The sequence shown here is derived from an EMBL/GenBank/DDBJ whole genome shotgun (WGS) entry which is preliminary data.</text>
</comment>
<accession>A0A2N3VDG2</accession>
<protein>
    <submittedName>
        <fullName evidence="1">NAD(P)H dehydrogenase (Quinone)</fullName>
    </submittedName>
</protein>
<organism evidence="1 2">
    <name type="scientific">Nocardia fluminea</name>
    <dbReference type="NCBI Taxonomy" id="134984"/>
    <lineage>
        <taxon>Bacteria</taxon>
        <taxon>Bacillati</taxon>
        <taxon>Actinomycetota</taxon>
        <taxon>Actinomycetes</taxon>
        <taxon>Mycobacteriales</taxon>
        <taxon>Nocardiaceae</taxon>
        <taxon>Nocardia</taxon>
    </lineage>
</organism>
<dbReference type="AlphaFoldDB" id="A0A2N3VDG2"/>
<dbReference type="InterPro" id="IPR052718">
    <property type="entry name" value="NmrA-type_oxidoreductase"/>
</dbReference>
<evidence type="ECO:0000313" key="1">
    <source>
        <dbReference type="EMBL" id="PKV79659.1"/>
    </source>
</evidence>
<dbReference type="PANTHER" id="PTHR47129">
    <property type="entry name" value="QUINONE OXIDOREDUCTASE 2"/>
    <property type="match status" value="1"/>
</dbReference>
<dbReference type="EMBL" id="PJMW01000002">
    <property type="protein sequence ID" value="PKV79659.1"/>
    <property type="molecule type" value="Genomic_DNA"/>
</dbReference>
<dbReference type="RefSeq" id="WP_062984825.1">
    <property type="nucleotide sequence ID" value="NZ_JBFAAM010000017.1"/>
</dbReference>
<name>A0A2N3VDG2_9NOCA</name>
<sequence length="189" mass="19462">MSIVITVTCGHLGRAAVEAVLDRSTDPAEVIAGARDLAKIIDHAARGVHTAVIDYDDPTTITPVYMFVLISGTALANRDRQHTEEIAAVAKAGAARIIYTSGLKADDTALSTAAMHLPTEDACVPAGCRSRSCAAAGTARTTAATSSPPFARPVPLSSTGDGVVASASRRNLAEIIAVVVTTEEHQGKT</sequence>
<dbReference type="PANTHER" id="PTHR47129:SF1">
    <property type="entry name" value="NMRA-LIKE DOMAIN-CONTAINING PROTEIN"/>
    <property type="match status" value="1"/>
</dbReference>
<gene>
    <name evidence="1" type="ORF">ATK86_4062</name>
</gene>
<keyword evidence="2" id="KW-1185">Reference proteome</keyword>
<dbReference type="SUPFAM" id="SSF51735">
    <property type="entry name" value="NAD(P)-binding Rossmann-fold domains"/>
    <property type="match status" value="1"/>
</dbReference>